<evidence type="ECO:0000313" key="4">
    <source>
        <dbReference type="Proteomes" id="UP000238322"/>
    </source>
</evidence>
<evidence type="ECO:0000256" key="2">
    <source>
        <dbReference type="SAM" id="Phobius"/>
    </source>
</evidence>
<feature type="transmembrane region" description="Helical" evidence="2">
    <location>
        <begin position="41"/>
        <end position="64"/>
    </location>
</feature>
<gene>
    <name evidence="3" type="ORF">C5Y83_01235</name>
</gene>
<keyword evidence="2" id="KW-0812">Transmembrane</keyword>
<evidence type="ECO:0000256" key="1">
    <source>
        <dbReference type="SAM" id="MobiDB-lite"/>
    </source>
</evidence>
<sequence>MNDSEPMETTDAERPVAASVEEAPPRPTYAPAAMALGVMMLLWGVTTMWIMSVAGLGVMIWSLWTWMNEIRLES</sequence>
<comment type="caution">
    <text evidence="3">The sequence shown here is derived from an EMBL/GenBank/DDBJ whole genome shotgun (WGS) entry which is preliminary data.</text>
</comment>
<protein>
    <submittedName>
        <fullName evidence="3">Uncharacterized protein</fullName>
    </submittedName>
</protein>
<keyword evidence="2" id="KW-0472">Membrane</keyword>
<evidence type="ECO:0000313" key="3">
    <source>
        <dbReference type="EMBL" id="PQO40581.1"/>
    </source>
</evidence>
<dbReference type="Proteomes" id="UP000238322">
    <property type="component" value="Unassembled WGS sequence"/>
</dbReference>
<proteinExistence type="predicted"/>
<name>A0A2S8G8I1_9BACT</name>
<feature type="compositionally biased region" description="Acidic residues" evidence="1">
    <location>
        <begin position="1"/>
        <end position="10"/>
    </location>
</feature>
<keyword evidence="2" id="KW-1133">Transmembrane helix</keyword>
<organism evidence="3 4">
    <name type="scientific">Blastopirellula marina</name>
    <dbReference type="NCBI Taxonomy" id="124"/>
    <lineage>
        <taxon>Bacteria</taxon>
        <taxon>Pseudomonadati</taxon>
        <taxon>Planctomycetota</taxon>
        <taxon>Planctomycetia</taxon>
        <taxon>Pirellulales</taxon>
        <taxon>Pirellulaceae</taxon>
        <taxon>Blastopirellula</taxon>
    </lineage>
</organism>
<dbReference type="EMBL" id="PUHY01000001">
    <property type="protein sequence ID" value="PQO40581.1"/>
    <property type="molecule type" value="Genomic_DNA"/>
</dbReference>
<accession>A0A2S8G8I1</accession>
<feature type="region of interest" description="Disordered" evidence="1">
    <location>
        <begin position="1"/>
        <end position="28"/>
    </location>
</feature>
<dbReference type="OrthoDB" id="285081at2"/>
<reference evidence="3 4" key="1">
    <citation type="submission" date="2018-02" db="EMBL/GenBank/DDBJ databases">
        <title>Comparative genomes isolates from brazilian mangrove.</title>
        <authorList>
            <person name="Araujo J.E."/>
            <person name="Taketani R.G."/>
            <person name="Silva M.C.P."/>
            <person name="Loureco M.V."/>
            <person name="Andreote F.D."/>
        </authorList>
    </citation>
    <scope>NUCLEOTIDE SEQUENCE [LARGE SCALE GENOMIC DNA]</scope>
    <source>
        <strain evidence="3 4">Hex-1 MGV</strain>
    </source>
</reference>
<dbReference type="RefSeq" id="WP_105327817.1">
    <property type="nucleotide sequence ID" value="NZ_PUHY01000001.1"/>
</dbReference>
<dbReference type="AlphaFoldDB" id="A0A2S8G8I1"/>